<dbReference type="EMBL" id="BQNB010015771">
    <property type="protein sequence ID" value="GJT43937.1"/>
    <property type="molecule type" value="Genomic_DNA"/>
</dbReference>
<feature type="domain" description="Reverse transcriptase/retrotransposon-derived protein RNase H-like" evidence="1">
    <location>
        <begin position="71"/>
        <end position="123"/>
    </location>
</feature>
<dbReference type="Proteomes" id="UP001151760">
    <property type="component" value="Unassembled WGS sequence"/>
</dbReference>
<keyword evidence="2" id="KW-0808">Transferase</keyword>
<dbReference type="SUPFAM" id="SSF56672">
    <property type="entry name" value="DNA/RNA polymerases"/>
    <property type="match status" value="1"/>
</dbReference>
<comment type="caution">
    <text evidence="2">The sequence shown here is derived from an EMBL/GenBank/DDBJ whole genome shotgun (WGS) entry which is preliminary data.</text>
</comment>
<dbReference type="GO" id="GO:0003964">
    <property type="term" value="F:RNA-directed DNA polymerase activity"/>
    <property type="evidence" value="ECO:0007669"/>
    <property type="project" value="UniProtKB-KW"/>
</dbReference>
<proteinExistence type="predicted"/>
<gene>
    <name evidence="2" type="ORF">Tco_0952652</name>
</gene>
<keyword evidence="2" id="KW-0695">RNA-directed DNA polymerase</keyword>
<dbReference type="InterPro" id="IPR043128">
    <property type="entry name" value="Rev_trsase/Diguanyl_cyclase"/>
</dbReference>
<accession>A0ABQ5DZY5</accession>
<protein>
    <submittedName>
        <fullName evidence="2">Reverse transcriptase domain-containing protein</fullName>
    </submittedName>
</protein>
<organism evidence="2 3">
    <name type="scientific">Tanacetum coccineum</name>
    <dbReference type="NCBI Taxonomy" id="301880"/>
    <lineage>
        <taxon>Eukaryota</taxon>
        <taxon>Viridiplantae</taxon>
        <taxon>Streptophyta</taxon>
        <taxon>Embryophyta</taxon>
        <taxon>Tracheophyta</taxon>
        <taxon>Spermatophyta</taxon>
        <taxon>Magnoliopsida</taxon>
        <taxon>eudicotyledons</taxon>
        <taxon>Gunneridae</taxon>
        <taxon>Pentapetalae</taxon>
        <taxon>asterids</taxon>
        <taxon>campanulids</taxon>
        <taxon>Asterales</taxon>
        <taxon>Asteraceae</taxon>
        <taxon>Asteroideae</taxon>
        <taxon>Anthemideae</taxon>
        <taxon>Anthemidinae</taxon>
        <taxon>Tanacetum</taxon>
    </lineage>
</organism>
<dbReference type="InterPro" id="IPR041577">
    <property type="entry name" value="RT_RNaseH_2"/>
</dbReference>
<sequence>MEPLRLRLCLLGLTNTPSFLINRVCKPYLEEFVRVSIDDILLVTTDVLSRTSQRLLNPLNSLTQKNQKYQWGEKQEKAFQTLKDSLCNDLILLLPDRIKDFGGCYGASNRGLRCILMQRGRRGGIISTSLVLWAEIGESSLIGPELVQETTDKVVLIKEKLKAARDRQKSCADNRRKQLEFG</sequence>
<evidence type="ECO:0000313" key="2">
    <source>
        <dbReference type="EMBL" id="GJT43937.1"/>
    </source>
</evidence>
<evidence type="ECO:0000259" key="1">
    <source>
        <dbReference type="Pfam" id="PF17919"/>
    </source>
</evidence>
<keyword evidence="3" id="KW-1185">Reference proteome</keyword>
<evidence type="ECO:0000313" key="3">
    <source>
        <dbReference type="Proteomes" id="UP001151760"/>
    </source>
</evidence>
<reference evidence="2" key="1">
    <citation type="journal article" date="2022" name="Int. J. Mol. Sci.">
        <title>Draft Genome of Tanacetum Coccineum: Genomic Comparison of Closely Related Tanacetum-Family Plants.</title>
        <authorList>
            <person name="Yamashiro T."/>
            <person name="Shiraishi A."/>
            <person name="Nakayama K."/>
            <person name="Satake H."/>
        </authorList>
    </citation>
    <scope>NUCLEOTIDE SEQUENCE</scope>
</reference>
<reference evidence="2" key="2">
    <citation type="submission" date="2022-01" db="EMBL/GenBank/DDBJ databases">
        <authorList>
            <person name="Yamashiro T."/>
            <person name="Shiraishi A."/>
            <person name="Satake H."/>
            <person name="Nakayama K."/>
        </authorList>
    </citation>
    <scope>NUCLEOTIDE SEQUENCE</scope>
</reference>
<dbReference type="InterPro" id="IPR043502">
    <property type="entry name" value="DNA/RNA_pol_sf"/>
</dbReference>
<dbReference type="Gene3D" id="3.30.70.270">
    <property type="match status" value="1"/>
</dbReference>
<name>A0ABQ5DZY5_9ASTR</name>
<keyword evidence="2" id="KW-0548">Nucleotidyltransferase</keyword>
<dbReference type="Pfam" id="PF17919">
    <property type="entry name" value="RT_RNaseH_2"/>
    <property type="match status" value="1"/>
</dbReference>